<evidence type="ECO:0000256" key="7">
    <source>
        <dbReference type="ARBA" id="ARBA00023242"/>
    </source>
</evidence>
<evidence type="ECO:0000256" key="6">
    <source>
        <dbReference type="ARBA" id="ARBA00023187"/>
    </source>
</evidence>
<dbReference type="EMBL" id="KE525403">
    <property type="protein sequence ID" value="KFB52721.1"/>
    <property type="molecule type" value="Genomic_DNA"/>
</dbReference>
<comment type="similarity">
    <text evidence="8">Belongs to the IWS1 family.</text>
</comment>
<keyword evidence="1" id="KW-0813">Transport</keyword>
<evidence type="ECO:0000256" key="2">
    <source>
        <dbReference type="ARBA" id="ARBA00022664"/>
    </source>
</evidence>
<dbReference type="PROSITE" id="PS51319">
    <property type="entry name" value="TFIIS_N"/>
    <property type="match status" value="1"/>
</dbReference>
<dbReference type="PANTHER" id="PTHR46010">
    <property type="entry name" value="PROTEIN IWS1 HOMOLOG"/>
    <property type="match status" value="1"/>
</dbReference>
<feature type="coiled-coil region" evidence="10">
    <location>
        <begin position="27"/>
        <end position="54"/>
    </location>
</feature>
<dbReference type="Gene3D" id="1.20.930.10">
    <property type="entry name" value="Conserved domain common to transcription factors TFIIS, elongin A, CRSP70"/>
    <property type="match status" value="1"/>
</dbReference>
<dbReference type="STRING" id="74873.A0A084WR77"/>
<dbReference type="PANTHER" id="PTHR46010:SF1">
    <property type="entry name" value="PROTEIN IWS1 HOMOLOG"/>
    <property type="match status" value="1"/>
</dbReference>
<dbReference type="AlphaFoldDB" id="A0A084WR77"/>
<accession>A0A084WR77</accession>
<evidence type="ECO:0000256" key="5">
    <source>
        <dbReference type="ARBA" id="ARBA00023163"/>
    </source>
</evidence>
<evidence type="ECO:0000256" key="10">
    <source>
        <dbReference type="SAM" id="Coils"/>
    </source>
</evidence>
<keyword evidence="10" id="KW-0175">Coiled coil</keyword>
<keyword evidence="2" id="KW-0507">mRNA processing</keyword>
<reference evidence="12 14" key="1">
    <citation type="journal article" date="2014" name="BMC Genomics">
        <title>Genome sequence of Anopheles sinensis provides insight into genetics basis of mosquito competence for malaria parasites.</title>
        <authorList>
            <person name="Zhou D."/>
            <person name="Zhang D."/>
            <person name="Ding G."/>
            <person name="Shi L."/>
            <person name="Hou Q."/>
            <person name="Ye Y."/>
            <person name="Xu Y."/>
            <person name="Zhou H."/>
            <person name="Xiong C."/>
            <person name="Li S."/>
            <person name="Yu J."/>
            <person name="Hong S."/>
            <person name="Yu X."/>
            <person name="Zou P."/>
            <person name="Chen C."/>
            <person name="Chang X."/>
            <person name="Wang W."/>
            <person name="Lv Y."/>
            <person name="Sun Y."/>
            <person name="Ma L."/>
            <person name="Shen B."/>
            <person name="Zhu C."/>
        </authorList>
    </citation>
    <scope>NUCLEOTIDE SEQUENCE [LARGE SCALE GENOMIC DNA]</scope>
</reference>
<dbReference type="VEuPathDB" id="VectorBase:ASIS007464"/>
<name>A0A084WR77_ANOSI</name>
<dbReference type="OrthoDB" id="21124at2759"/>
<proteinExistence type="inferred from homology"/>
<dbReference type="Pfam" id="PF08711">
    <property type="entry name" value="Med26"/>
    <property type="match status" value="1"/>
</dbReference>
<dbReference type="GO" id="GO:0008380">
    <property type="term" value="P:RNA splicing"/>
    <property type="evidence" value="ECO:0007669"/>
    <property type="project" value="UniProtKB-KW"/>
</dbReference>
<keyword evidence="3" id="KW-0509">mRNA transport</keyword>
<keyword evidence="14" id="KW-1185">Reference proteome</keyword>
<evidence type="ECO:0000313" key="14">
    <source>
        <dbReference type="Proteomes" id="UP000030765"/>
    </source>
</evidence>
<evidence type="ECO:0000313" key="12">
    <source>
        <dbReference type="EMBL" id="KFB52721.1"/>
    </source>
</evidence>
<evidence type="ECO:0000256" key="1">
    <source>
        <dbReference type="ARBA" id="ARBA00022448"/>
    </source>
</evidence>
<evidence type="ECO:0000259" key="11">
    <source>
        <dbReference type="PROSITE" id="PS51319"/>
    </source>
</evidence>
<keyword evidence="7 9" id="KW-0539">Nucleus</keyword>
<dbReference type="FunFam" id="1.20.930.10:FF:000001">
    <property type="entry name" value="IWS1, SUPT6H interacting protein"/>
    <property type="match status" value="1"/>
</dbReference>
<dbReference type="SUPFAM" id="SSF47676">
    <property type="entry name" value="Conserved domain common to transcription factors TFIIS, elongin A, CRSP70"/>
    <property type="match status" value="1"/>
</dbReference>
<reference evidence="13" key="2">
    <citation type="submission" date="2020-05" db="UniProtKB">
        <authorList>
            <consortium name="EnsemblMetazoa"/>
        </authorList>
    </citation>
    <scope>IDENTIFICATION</scope>
</reference>
<protein>
    <submittedName>
        <fullName evidence="12">AGAP000400-PA-like protein</fullName>
    </submittedName>
</protein>
<keyword evidence="4" id="KW-0805">Transcription regulation</keyword>
<sequence length="282" mass="32553">MSDFDIMLARKKEEKSRRRKRRTIDLVNENDDLIAQLLQKMQRAAEEDRQLNTEGKPATKKIAILKHVMSQLIKKDLQLAFLEHDVLNVLTEWLAPLPNKTLPCLQIRENILKLLADFPAIDKTHLKRSGIGKAVMYLHKHPDETKANRDRAGRLISDWARSIFNLSADIKAMPREERQQLDLLRMSRKRKQYPEQTTSAHIESDAIRPGNIGSTHRARVPMPSDKVYIIRPKSNIDTDLSVVKKKKLNRYEACLKNFLHKKRLNSSCGNANLSIEGRNLTL</sequence>
<dbReference type="GO" id="GO:0006397">
    <property type="term" value="P:mRNA processing"/>
    <property type="evidence" value="ECO:0007669"/>
    <property type="project" value="UniProtKB-KW"/>
</dbReference>
<organism evidence="12">
    <name type="scientific">Anopheles sinensis</name>
    <name type="common">Mosquito</name>
    <dbReference type="NCBI Taxonomy" id="74873"/>
    <lineage>
        <taxon>Eukaryota</taxon>
        <taxon>Metazoa</taxon>
        <taxon>Ecdysozoa</taxon>
        <taxon>Arthropoda</taxon>
        <taxon>Hexapoda</taxon>
        <taxon>Insecta</taxon>
        <taxon>Pterygota</taxon>
        <taxon>Neoptera</taxon>
        <taxon>Endopterygota</taxon>
        <taxon>Diptera</taxon>
        <taxon>Nematocera</taxon>
        <taxon>Culicoidea</taxon>
        <taxon>Culicidae</taxon>
        <taxon>Anophelinae</taxon>
        <taxon>Anopheles</taxon>
    </lineage>
</organism>
<dbReference type="GO" id="GO:0016973">
    <property type="term" value="P:poly(A)+ mRNA export from nucleus"/>
    <property type="evidence" value="ECO:0007669"/>
    <property type="project" value="TreeGrafter"/>
</dbReference>
<keyword evidence="5" id="KW-0804">Transcription</keyword>
<dbReference type="InterPro" id="IPR051037">
    <property type="entry name" value="RNAPII_TF_IWS1"/>
</dbReference>
<dbReference type="Proteomes" id="UP000030765">
    <property type="component" value="Unassembled WGS sequence"/>
</dbReference>
<dbReference type="InterPro" id="IPR035441">
    <property type="entry name" value="TFIIS/LEDGF_dom_sf"/>
</dbReference>
<evidence type="ECO:0000313" key="13">
    <source>
        <dbReference type="EnsemblMetazoa" id="ASIC020979-PA"/>
    </source>
</evidence>
<dbReference type="EnsemblMetazoa" id="ASIC020979-RA">
    <property type="protein sequence ID" value="ASIC020979-PA"/>
    <property type="gene ID" value="ASIC020979"/>
</dbReference>
<comment type="subcellular location">
    <subcellularLocation>
        <location evidence="9">Nucleus</location>
    </subcellularLocation>
</comment>
<keyword evidence="6" id="KW-0508">mRNA splicing</keyword>
<dbReference type="OMA" id="TDYKFAP"/>
<evidence type="ECO:0000256" key="4">
    <source>
        <dbReference type="ARBA" id="ARBA00023015"/>
    </source>
</evidence>
<gene>
    <name evidence="12" type="ORF">ZHAS_00020979</name>
</gene>
<evidence type="ECO:0000256" key="3">
    <source>
        <dbReference type="ARBA" id="ARBA00022816"/>
    </source>
</evidence>
<dbReference type="EMBL" id="ATLV01025961">
    <property type="status" value="NOT_ANNOTATED_CDS"/>
    <property type="molecule type" value="Genomic_DNA"/>
</dbReference>
<dbReference type="GO" id="GO:0005634">
    <property type="term" value="C:nucleus"/>
    <property type="evidence" value="ECO:0007669"/>
    <property type="project" value="UniProtKB-SubCell"/>
</dbReference>
<dbReference type="InterPro" id="IPR017923">
    <property type="entry name" value="TFIIS_N"/>
</dbReference>
<evidence type="ECO:0000256" key="9">
    <source>
        <dbReference type="PROSITE-ProRule" id="PRU00649"/>
    </source>
</evidence>
<feature type="domain" description="TFIIS N-terminal" evidence="11">
    <location>
        <begin position="88"/>
        <end position="166"/>
    </location>
</feature>
<dbReference type="VEuPathDB" id="VectorBase:ASIC020979"/>
<evidence type="ECO:0000256" key="8">
    <source>
        <dbReference type="ARBA" id="ARBA00037992"/>
    </source>
</evidence>